<evidence type="ECO:0000313" key="3">
    <source>
        <dbReference type="Proteomes" id="UP000030528"/>
    </source>
</evidence>
<dbReference type="AlphaFoldDB" id="A0A0A5IB42"/>
<accession>A0A0A5IB42</accession>
<comment type="caution">
    <text evidence="2">The sequence shown here is derived from an EMBL/GenBank/DDBJ whole genome shotgun (WGS) entry which is preliminary data.</text>
</comment>
<dbReference type="RefSeq" id="WP_154655196.1">
    <property type="nucleotide sequence ID" value="NZ_AULI01000006.1"/>
</dbReference>
<feature type="compositionally biased region" description="Basic and acidic residues" evidence="1">
    <location>
        <begin position="1"/>
        <end position="17"/>
    </location>
</feature>
<name>A0A0A5IB42_9BACI</name>
<organism evidence="2 3">
    <name type="scientific">Pontibacillus halophilus JSM 076056 = DSM 19796</name>
    <dbReference type="NCBI Taxonomy" id="1385510"/>
    <lineage>
        <taxon>Bacteria</taxon>
        <taxon>Bacillati</taxon>
        <taxon>Bacillota</taxon>
        <taxon>Bacilli</taxon>
        <taxon>Bacillales</taxon>
        <taxon>Bacillaceae</taxon>
        <taxon>Pontibacillus</taxon>
    </lineage>
</organism>
<protein>
    <submittedName>
        <fullName evidence="2">Uncharacterized protein</fullName>
    </submittedName>
</protein>
<feature type="compositionally biased region" description="Basic and acidic residues" evidence="1">
    <location>
        <begin position="34"/>
        <end position="48"/>
    </location>
</feature>
<keyword evidence="3" id="KW-1185">Reference proteome</keyword>
<proteinExistence type="predicted"/>
<sequence>MADKRKERPEGKRREELQAVAKGQAVSSNGSNEWRGESDPAKVDKYTDCRQGWC</sequence>
<evidence type="ECO:0000256" key="1">
    <source>
        <dbReference type="SAM" id="MobiDB-lite"/>
    </source>
</evidence>
<dbReference type="Proteomes" id="UP000030528">
    <property type="component" value="Unassembled WGS sequence"/>
</dbReference>
<feature type="region of interest" description="Disordered" evidence="1">
    <location>
        <begin position="1"/>
        <end position="54"/>
    </location>
</feature>
<gene>
    <name evidence="2" type="ORF">N781_13105</name>
</gene>
<evidence type="ECO:0000313" key="2">
    <source>
        <dbReference type="EMBL" id="KGX93037.1"/>
    </source>
</evidence>
<reference evidence="2 3" key="1">
    <citation type="submission" date="2013-08" db="EMBL/GenBank/DDBJ databases">
        <authorList>
            <person name="Huang J."/>
            <person name="Wang G."/>
        </authorList>
    </citation>
    <scope>NUCLEOTIDE SEQUENCE [LARGE SCALE GENOMIC DNA]</scope>
    <source>
        <strain evidence="2 3">JSM 076056</strain>
    </source>
</reference>
<dbReference type="EMBL" id="AVPE01000004">
    <property type="protein sequence ID" value="KGX93037.1"/>
    <property type="molecule type" value="Genomic_DNA"/>
</dbReference>